<accession>A0ABD0U4F0</accession>
<evidence type="ECO:0000256" key="4">
    <source>
        <dbReference type="RuleBase" id="RU000383"/>
    </source>
</evidence>
<keyword evidence="2 4" id="KW-0195">Cyclin</keyword>
<evidence type="ECO:0000313" key="8">
    <source>
        <dbReference type="EMBL" id="KAL0907103.1"/>
    </source>
</evidence>
<organism evidence="8 9">
    <name type="scientific">Dendrobium thyrsiflorum</name>
    <name type="common">Pinecone-like raceme dendrobium</name>
    <name type="synonym">Orchid</name>
    <dbReference type="NCBI Taxonomy" id="117978"/>
    <lineage>
        <taxon>Eukaryota</taxon>
        <taxon>Viridiplantae</taxon>
        <taxon>Streptophyta</taxon>
        <taxon>Embryophyta</taxon>
        <taxon>Tracheophyta</taxon>
        <taxon>Spermatophyta</taxon>
        <taxon>Magnoliopsida</taxon>
        <taxon>Liliopsida</taxon>
        <taxon>Asparagales</taxon>
        <taxon>Orchidaceae</taxon>
        <taxon>Epidendroideae</taxon>
        <taxon>Malaxideae</taxon>
        <taxon>Dendrobiinae</taxon>
        <taxon>Dendrobium</taxon>
    </lineage>
</organism>
<dbReference type="SUPFAM" id="SSF47954">
    <property type="entry name" value="Cyclin-like"/>
    <property type="match status" value="1"/>
</dbReference>
<dbReference type="InterPro" id="IPR013763">
    <property type="entry name" value="Cyclin-like_dom"/>
</dbReference>
<feature type="domain" description="Cyclin C-terminal" evidence="7">
    <location>
        <begin position="184"/>
        <end position="343"/>
    </location>
</feature>
<comment type="similarity">
    <text evidence="4">Belongs to the cyclin family.</text>
</comment>
<dbReference type="Pfam" id="PF00134">
    <property type="entry name" value="Cyclin_N"/>
    <property type="match status" value="1"/>
</dbReference>
<sequence length="383" mass="41716">MALSSNVCCAEIAEDLVCWGDDDAAGEVSVDQNVPTLFPITGESLRSLLAAEDGYMPQSEYMSRYLTCSVSEFYSFRPVTVYLSVNYLDRFLSVNVLPVSHFSLISSPPAEFQGQNGTEQCAGNWPMQLLSVACLSVAAKMEETKVPLLLDLQILHPDFVFEPRTVCRMELLLMSALRWRMRAVTPFDFISSFAAAIVFADGGASIPSSAFSRSADLILSTHRGKNSNFFSSNHQRSLTFLLPLPSCLYFQAVIDFLGFRPSVIAAAAVLCAASEAVLSSATYDSSIFDDWVNKEMVSDCRQLMEEYLIDTCQTAHRDTAALPAVEPLSPVGILDAAACGSCDTQRSPAAGKPNSDPGDSELPPAKRRRLADSFCTVIINTRS</sequence>
<evidence type="ECO:0000313" key="9">
    <source>
        <dbReference type="Proteomes" id="UP001552299"/>
    </source>
</evidence>
<dbReference type="Gene3D" id="1.10.472.10">
    <property type="entry name" value="Cyclin-like"/>
    <property type="match status" value="1"/>
</dbReference>
<evidence type="ECO:0000259" key="6">
    <source>
        <dbReference type="SMART" id="SM00385"/>
    </source>
</evidence>
<dbReference type="Proteomes" id="UP001552299">
    <property type="component" value="Unassembled WGS sequence"/>
</dbReference>
<evidence type="ECO:0000256" key="1">
    <source>
        <dbReference type="ARBA" id="ARBA00022618"/>
    </source>
</evidence>
<gene>
    <name evidence="8" type="ORF">M5K25_025646</name>
</gene>
<dbReference type="AlphaFoldDB" id="A0ABD0U4F0"/>
<dbReference type="SMART" id="SM00385">
    <property type="entry name" value="CYCLIN"/>
    <property type="match status" value="1"/>
</dbReference>
<dbReference type="PANTHER" id="PTHR10177">
    <property type="entry name" value="CYCLINS"/>
    <property type="match status" value="1"/>
</dbReference>
<reference evidence="8 9" key="1">
    <citation type="journal article" date="2024" name="Plant Biotechnol. J.">
        <title>Dendrobium thyrsiflorum genome and its molecular insights into genes involved in important horticultural traits.</title>
        <authorList>
            <person name="Chen B."/>
            <person name="Wang J.Y."/>
            <person name="Zheng P.J."/>
            <person name="Li K.L."/>
            <person name="Liang Y.M."/>
            <person name="Chen X.F."/>
            <person name="Zhang C."/>
            <person name="Zhao X."/>
            <person name="He X."/>
            <person name="Zhang G.Q."/>
            <person name="Liu Z.J."/>
            <person name="Xu Q."/>
        </authorList>
    </citation>
    <scope>NUCLEOTIDE SEQUENCE [LARGE SCALE GENOMIC DNA]</scope>
    <source>
        <strain evidence="8">GZMU011</strain>
    </source>
</reference>
<proteinExistence type="inferred from homology"/>
<dbReference type="CDD" id="cd20543">
    <property type="entry name" value="CYCLIN_AtCycD-like_rpt1"/>
    <property type="match status" value="1"/>
</dbReference>
<evidence type="ECO:0000259" key="7">
    <source>
        <dbReference type="SMART" id="SM01332"/>
    </source>
</evidence>
<evidence type="ECO:0000256" key="3">
    <source>
        <dbReference type="ARBA" id="ARBA00023306"/>
    </source>
</evidence>
<keyword evidence="9" id="KW-1185">Reference proteome</keyword>
<protein>
    <submittedName>
        <fullName evidence="8">Uncharacterized protein</fullName>
    </submittedName>
</protein>
<dbReference type="InterPro" id="IPR036915">
    <property type="entry name" value="Cyclin-like_sf"/>
</dbReference>
<keyword evidence="3" id="KW-0131">Cell cycle</keyword>
<evidence type="ECO:0000256" key="2">
    <source>
        <dbReference type="ARBA" id="ARBA00023127"/>
    </source>
</evidence>
<feature type="domain" description="Cyclin-like" evidence="6">
    <location>
        <begin position="60"/>
        <end position="175"/>
    </location>
</feature>
<dbReference type="InterPro" id="IPR004367">
    <property type="entry name" value="Cyclin_C-dom"/>
</dbReference>
<keyword evidence="1" id="KW-0132">Cell division</keyword>
<dbReference type="SMART" id="SM01332">
    <property type="entry name" value="Cyclin_C"/>
    <property type="match status" value="1"/>
</dbReference>
<dbReference type="Pfam" id="PF02984">
    <property type="entry name" value="Cyclin_C"/>
    <property type="match status" value="1"/>
</dbReference>
<comment type="caution">
    <text evidence="8">The sequence shown here is derived from an EMBL/GenBank/DDBJ whole genome shotgun (WGS) entry which is preliminary data.</text>
</comment>
<feature type="region of interest" description="Disordered" evidence="5">
    <location>
        <begin position="344"/>
        <end position="369"/>
    </location>
</feature>
<dbReference type="InterPro" id="IPR006671">
    <property type="entry name" value="Cyclin_N"/>
</dbReference>
<evidence type="ECO:0000256" key="5">
    <source>
        <dbReference type="SAM" id="MobiDB-lite"/>
    </source>
</evidence>
<dbReference type="GO" id="GO:0051301">
    <property type="term" value="P:cell division"/>
    <property type="evidence" value="ECO:0007669"/>
    <property type="project" value="UniProtKB-KW"/>
</dbReference>
<name>A0ABD0U4F0_DENTH</name>
<dbReference type="EMBL" id="JANQDX010000018">
    <property type="protein sequence ID" value="KAL0907103.1"/>
    <property type="molecule type" value="Genomic_DNA"/>
</dbReference>
<dbReference type="InterPro" id="IPR039361">
    <property type="entry name" value="Cyclin"/>
</dbReference>